<comment type="caution">
    <text evidence="1">The sequence shown here is derived from an EMBL/GenBank/DDBJ whole genome shotgun (WGS) entry which is preliminary data.</text>
</comment>
<evidence type="ECO:0000313" key="2">
    <source>
        <dbReference type="Proteomes" id="UP000597444"/>
    </source>
</evidence>
<organism evidence="1 2">
    <name type="scientific">Reticulibacter mediterranei</name>
    <dbReference type="NCBI Taxonomy" id="2778369"/>
    <lineage>
        <taxon>Bacteria</taxon>
        <taxon>Bacillati</taxon>
        <taxon>Chloroflexota</taxon>
        <taxon>Ktedonobacteria</taxon>
        <taxon>Ktedonobacterales</taxon>
        <taxon>Reticulibacteraceae</taxon>
        <taxon>Reticulibacter</taxon>
    </lineage>
</organism>
<sequence>MDHAMTTQFASALEHLQTSAPDPNGEPQFRYLDDPPGRSLLEAYLNRLTASARDAIFAQVPSDEDRPSGQVWLVKTLLHQWGDPDWDKREAASTKERRLKDHLKRKATLVVLTDIHTLSHTPQQFEILLSIFQTDNMMPLLIIGEPTQTRHKKPARPASCILRIHPNLRHERHKNQEKHHEGKPVL</sequence>
<dbReference type="RefSeq" id="WP_220211512.1">
    <property type="nucleotide sequence ID" value="NZ_BNJK01000003.1"/>
</dbReference>
<dbReference type="Proteomes" id="UP000597444">
    <property type="component" value="Unassembled WGS sequence"/>
</dbReference>
<dbReference type="EMBL" id="BNJK01000003">
    <property type="protein sequence ID" value="GHP00947.1"/>
    <property type="molecule type" value="Genomic_DNA"/>
</dbReference>
<evidence type="ECO:0000313" key="1">
    <source>
        <dbReference type="EMBL" id="GHP00947.1"/>
    </source>
</evidence>
<dbReference type="AlphaFoldDB" id="A0A8J3IU85"/>
<accession>A0A8J3IU85</accession>
<name>A0A8J3IU85_9CHLR</name>
<protein>
    <submittedName>
        <fullName evidence="1">Uncharacterized protein</fullName>
    </submittedName>
</protein>
<proteinExistence type="predicted"/>
<gene>
    <name evidence="1" type="ORF">KSF_109940</name>
</gene>
<reference evidence="1" key="1">
    <citation type="submission" date="2020-10" db="EMBL/GenBank/DDBJ databases">
        <title>Taxonomic study of unclassified bacteria belonging to the class Ktedonobacteria.</title>
        <authorList>
            <person name="Yabe S."/>
            <person name="Wang C.M."/>
            <person name="Zheng Y."/>
            <person name="Sakai Y."/>
            <person name="Cavaletti L."/>
            <person name="Monciardini P."/>
            <person name="Donadio S."/>
        </authorList>
    </citation>
    <scope>NUCLEOTIDE SEQUENCE</scope>
    <source>
        <strain evidence="1">ID150040</strain>
    </source>
</reference>
<keyword evidence="2" id="KW-1185">Reference proteome</keyword>